<sequence length="851" mass="93127">MSDIEKAQPDQASEVSAPAYLKEHSPERIALERRLVWKIDARMSILVDRNNASAARSRGLTADLHLKGQEYPTLLSILYVGYILMQIPSNMLLNYIGKPSLYIPCGMIVWGMISALTGITTKYVASFRGALFLLSKWYTRREIGLRTGILYCGSIISNAFGSLMASGILAGMNGKLGHAAWRWLFYIEGALTIFVAVVAIFVLPDFPTTSKWLSPEERELALLRMQEDVGVGDQGETETGGPLHGLMLAITDWKVWWLAFALTAQVIALSFNAFFPTLTATLGYNPTVTLLLCAPPFAFSALVTFFLARHSDKSAERSLHMVASFAVGIIGFVIAISTMNTAARYISLFMMAQSYAGFVILFAWINNSFPRPPSKRAVALALTNAFSQLGNIAGSYVWPSNWGPTYRNSYAITISCSGLSVVMVLIFREVLKRENHKLQRKEEEEDVKTPGFRYVLTTMNSLNFLSRQFDALAASRTPPSTPTSEFAPSIQRRRSSSSSATSTALPRVQSWSTKSFLFASRPSSSISSRPKRSVSVPADLITLAAIQRPAPVSVPPPSPSPSLSLETAAGPAGREPLHRTFLMRILVLAWNTLRAAWVSLSRGTVAVAATSEPLLVNSADSPPEPIPVPTPITSPSPPSIATDSNASRSSTTPTTRRSPFHMPKTLVLDLDETLIHSTSRPLPSASSGFFGIGGNQSSGRMVEVVLGGHSTLYHVYKRPFTDFFLRTVSGWYTLVIFTASMQEYADPIIDWLDAGRGILAHRLFRDSCTQLPNGSYTKDLSVVDSDLSRVCLIDNSPISYRVNEANGIPIEGWTHDPSDEALLDLLPFLDSLRFTSDVRRVLGLRTAGGLS</sequence>
<dbReference type="Gene3D" id="3.40.50.1000">
    <property type="entry name" value="HAD superfamily/HAD-like"/>
    <property type="match status" value="1"/>
</dbReference>
<dbReference type="CDD" id="cd07521">
    <property type="entry name" value="HAD_FCP1-like"/>
    <property type="match status" value="1"/>
</dbReference>
<dbReference type="Gene3D" id="1.20.1250.20">
    <property type="entry name" value="MFS general substrate transporter like domains"/>
    <property type="match status" value="2"/>
</dbReference>
<dbReference type="InterPro" id="IPR036412">
    <property type="entry name" value="HAD-like_sf"/>
</dbReference>
<organism evidence="9 10">
    <name type="scientific">Mycena chlorophos</name>
    <name type="common">Agaric fungus</name>
    <name type="synonym">Agaricus chlorophos</name>
    <dbReference type="NCBI Taxonomy" id="658473"/>
    <lineage>
        <taxon>Eukaryota</taxon>
        <taxon>Fungi</taxon>
        <taxon>Dikarya</taxon>
        <taxon>Basidiomycota</taxon>
        <taxon>Agaricomycotina</taxon>
        <taxon>Agaricomycetes</taxon>
        <taxon>Agaricomycetidae</taxon>
        <taxon>Agaricales</taxon>
        <taxon>Marasmiineae</taxon>
        <taxon>Mycenaceae</taxon>
        <taxon>Mycena</taxon>
    </lineage>
</organism>
<evidence type="ECO:0000256" key="1">
    <source>
        <dbReference type="ARBA" id="ARBA00004141"/>
    </source>
</evidence>
<evidence type="ECO:0000256" key="6">
    <source>
        <dbReference type="SAM" id="MobiDB-lite"/>
    </source>
</evidence>
<proteinExistence type="predicted"/>
<dbReference type="SUPFAM" id="SSF56784">
    <property type="entry name" value="HAD-like"/>
    <property type="match status" value="1"/>
</dbReference>
<dbReference type="PANTHER" id="PTHR43791:SF6">
    <property type="entry name" value="TRANSPORTER, PUTATIVE (AFU_ORTHOLOGUE AFUA_1G16690)-RELATED"/>
    <property type="match status" value="1"/>
</dbReference>
<feature type="transmembrane region" description="Helical" evidence="7">
    <location>
        <begin position="101"/>
        <end position="127"/>
    </location>
</feature>
<evidence type="ECO:0000259" key="8">
    <source>
        <dbReference type="PROSITE" id="PS50969"/>
    </source>
</evidence>
<feature type="transmembrane region" description="Helical" evidence="7">
    <location>
        <begin position="345"/>
        <end position="365"/>
    </location>
</feature>
<dbReference type="Pfam" id="PF03031">
    <property type="entry name" value="NIF"/>
    <property type="match status" value="1"/>
</dbReference>
<feature type="transmembrane region" description="Helical" evidence="7">
    <location>
        <begin position="410"/>
        <end position="431"/>
    </location>
</feature>
<dbReference type="InterPro" id="IPR023214">
    <property type="entry name" value="HAD_sf"/>
</dbReference>
<evidence type="ECO:0000256" key="5">
    <source>
        <dbReference type="ARBA" id="ARBA00023136"/>
    </source>
</evidence>
<feature type="compositionally biased region" description="Pro residues" evidence="6">
    <location>
        <begin position="622"/>
        <end position="638"/>
    </location>
</feature>
<evidence type="ECO:0000256" key="4">
    <source>
        <dbReference type="ARBA" id="ARBA00022989"/>
    </source>
</evidence>
<feature type="transmembrane region" description="Helical" evidence="7">
    <location>
        <begin position="377"/>
        <end position="398"/>
    </location>
</feature>
<dbReference type="NCBIfam" id="TIGR02251">
    <property type="entry name" value="HIF-SF_euk"/>
    <property type="match status" value="1"/>
</dbReference>
<dbReference type="SMART" id="SM00577">
    <property type="entry name" value="CPDc"/>
    <property type="match status" value="1"/>
</dbReference>
<evidence type="ECO:0000313" key="9">
    <source>
        <dbReference type="EMBL" id="GAT59397.1"/>
    </source>
</evidence>
<feature type="transmembrane region" description="Helical" evidence="7">
    <location>
        <begin position="183"/>
        <end position="203"/>
    </location>
</feature>
<feature type="region of interest" description="Disordered" evidence="6">
    <location>
        <begin position="616"/>
        <end position="660"/>
    </location>
</feature>
<evidence type="ECO:0000256" key="2">
    <source>
        <dbReference type="ARBA" id="ARBA00022448"/>
    </source>
</evidence>
<evidence type="ECO:0000256" key="7">
    <source>
        <dbReference type="SAM" id="Phobius"/>
    </source>
</evidence>
<dbReference type="PANTHER" id="PTHR43791">
    <property type="entry name" value="PERMEASE-RELATED"/>
    <property type="match status" value="1"/>
</dbReference>
<comment type="subcellular location">
    <subcellularLocation>
        <location evidence="1">Membrane</location>
        <topology evidence="1">Multi-pass membrane protein</topology>
    </subcellularLocation>
</comment>
<reference evidence="9" key="1">
    <citation type="submission" date="2014-09" db="EMBL/GenBank/DDBJ databases">
        <title>Genome sequence of the luminous mushroom Mycena chlorophos for searching fungal bioluminescence genes.</title>
        <authorList>
            <person name="Tanaka Y."/>
            <person name="Kasuga D."/>
            <person name="Oba Y."/>
            <person name="Hase S."/>
            <person name="Sato K."/>
            <person name="Oba Y."/>
            <person name="Sakakibara Y."/>
        </authorList>
    </citation>
    <scope>NUCLEOTIDE SEQUENCE</scope>
</reference>
<feature type="transmembrane region" description="Helical" evidence="7">
    <location>
        <begin position="148"/>
        <end position="171"/>
    </location>
</feature>
<keyword evidence="4 7" id="KW-1133">Transmembrane helix</keyword>
<feature type="compositionally biased region" description="Low complexity" evidence="6">
    <location>
        <begin position="639"/>
        <end position="657"/>
    </location>
</feature>
<dbReference type="SUPFAM" id="SSF103473">
    <property type="entry name" value="MFS general substrate transporter"/>
    <property type="match status" value="1"/>
</dbReference>
<feature type="region of interest" description="Disordered" evidence="6">
    <location>
        <begin position="474"/>
        <end position="504"/>
    </location>
</feature>
<feature type="transmembrane region" description="Helical" evidence="7">
    <location>
        <begin position="71"/>
        <end position="89"/>
    </location>
</feature>
<dbReference type="Proteomes" id="UP000815677">
    <property type="component" value="Unassembled WGS sequence"/>
</dbReference>
<dbReference type="EMBL" id="DF849863">
    <property type="protein sequence ID" value="GAT59397.1"/>
    <property type="molecule type" value="Genomic_DNA"/>
</dbReference>
<dbReference type="Pfam" id="PF07690">
    <property type="entry name" value="MFS_1"/>
    <property type="match status" value="1"/>
</dbReference>
<feature type="region of interest" description="Disordered" evidence="6">
    <location>
        <begin position="550"/>
        <end position="571"/>
    </location>
</feature>
<accession>A0ABQ0M826</accession>
<evidence type="ECO:0000256" key="3">
    <source>
        <dbReference type="ARBA" id="ARBA00022692"/>
    </source>
</evidence>
<dbReference type="InterPro" id="IPR036259">
    <property type="entry name" value="MFS_trans_sf"/>
</dbReference>
<feature type="transmembrane region" description="Helical" evidence="7">
    <location>
        <begin position="255"/>
        <end position="275"/>
    </location>
</feature>
<keyword evidence="10" id="KW-1185">Reference proteome</keyword>
<feature type="transmembrane region" description="Helical" evidence="7">
    <location>
        <begin position="287"/>
        <end position="307"/>
    </location>
</feature>
<dbReference type="PROSITE" id="PS50969">
    <property type="entry name" value="FCP1"/>
    <property type="match status" value="1"/>
</dbReference>
<dbReference type="InterPro" id="IPR004274">
    <property type="entry name" value="FCP1_dom"/>
</dbReference>
<feature type="transmembrane region" description="Helical" evidence="7">
    <location>
        <begin position="319"/>
        <end position="339"/>
    </location>
</feature>
<keyword evidence="3 7" id="KW-0812">Transmembrane</keyword>
<gene>
    <name evidence="9" type="ORF">MCHLO_15690</name>
</gene>
<feature type="domain" description="FCP1 homology" evidence="8">
    <location>
        <begin position="659"/>
        <end position="832"/>
    </location>
</feature>
<keyword evidence="5 7" id="KW-0472">Membrane</keyword>
<protein>
    <recommendedName>
        <fullName evidence="8">FCP1 homology domain-containing protein</fullName>
    </recommendedName>
</protein>
<name>A0ABQ0M826_MYCCL</name>
<keyword evidence="2" id="KW-0813">Transport</keyword>
<dbReference type="InterPro" id="IPR011701">
    <property type="entry name" value="MFS"/>
</dbReference>
<dbReference type="InterPro" id="IPR011948">
    <property type="entry name" value="Dullard_phosphatase"/>
</dbReference>
<evidence type="ECO:0000313" key="10">
    <source>
        <dbReference type="Proteomes" id="UP000815677"/>
    </source>
</evidence>